<dbReference type="EMBL" id="KB932209">
    <property type="protein sequence ID" value="KCV68380.1"/>
    <property type="molecule type" value="Genomic_DNA"/>
</dbReference>
<dbReference type="InterPro" id="IPR052798">
    <property type="entry name" value="Giardia_VSA"/>
</dbReference>
<comment type="subcellular location">
    <subcellularLocation>
        <location evidence="1">Secreted</location>
    </subcellularLocation>
</comment>
<keyword evidence="3" id="KW-0732">Signal</keyword>
<accession>A0A058Z293</accession>
<dbReference type="AlphaFoldDB" id="A0A058Z293"/>
<evidence type="ECO:0000256" key="3">
    <source>
        <dbReference type="ARBA" id="ARBA00022729"/>
    </source>
</evidence>
<dbReference type="RefSeq" id="XP_009497434.1">
    <property type="nucleotide sequence ID" value="XM_009499159.1"/>
</dbReference>
<gene>
    <name evidence="6" type="ORF">H696_05297</name>
</gene>
<evidence type="ECO:0000256" key="1">
    <source>
        <dbReference type="ARBA" id="ARBA00004613"/>
    </source>
</evidence>
<dbReference type="SMART" id="SM00261">
    <property type="entry name" value="FU"/>
    <property type="match status" value="8"/>
</dbReference>
<proteinExistence type="predicted"/>
<dbReference type="SUPFAM" id="SSF57184">
    <property type="entry name" value="Growth factor receptor domain"/>
    <property type="match status" value="2"/>
</dbReference>
<dbReference type="PANTHER" id="PTHR23275:SF100">
    <property type="entry name" value="EGF-LIKE DOMAIN-CONTAINING PROTEIN"/>
    <property type="match status" value="1"/>
</dbReference>
<dbReference type="OMA" id="THCASED"/>
<evidence type="ECO:0000256" key="4">
    <source>
        <dbReference type="ARBA" id="ARBA00023180"/>
    </source>
</evidence>
<dbReference type="eggNOG" id="KOG3525">
    <property type="taxonomic scope" value="Eukaryota"/>
</dbReference>
<feature type="domain" description="R-spondin Fu-CRD" evidence="5">
    <location>
        <begin position="416"/>
        <end position="508"/>
    </location>
</feature>
<dbReference type="GO" id="GO:0005576">
    <property type="term" value="C:extracellular region"/>
    <property type="evidence" value="ECO:0007669"/>
    <property type="project" value="UniProtKB-SubCell"/>
</dbReference>
<dbReference type="Gene3D" id="2.10.220.10">
    <property type="entry name" value="Hormone Receptor, Insulin-like Growth Factor Receptor 1, Chain A, domain 2"/>
    <property type="match status" value="3"/>
</dbReference>
<dbReference type="InterPro" id="IPR006212">
    <property type="entry name" value="Furin_repeat"/>
</dbReference>
<dbReference type="Proteomes" id="UP000030693">
    <property type="component" value="Unassembled WGS sequence"/>
</dbReference>
<dbReference type="InterPro" id="IPR009030">
    <property type="entry name" value="Growth_fac_rcpt_cys_sf"/>
</dbReference>
<evidence type="ECO:0000259" key="5">
    <source>
        <dbReference type="Pfam" id="PF15913"/>
    </source>
</evidence>
<organism evidence="6">
    <name type="scientific">Fonticula alba</name>
    <name type="common">Slime mold</name>
    <dbReference type="NCBI Taxonomy" id="691883"/>
    <lineage>
        <taxon>Eukaryota</taxon>
        <taxon>Rotosphaerida</taxon>
        <taxon>Fonticulaceae</taxon>
        <taxon>Fonticula</taxon>
    </lineage>
</organism>
<keyword evidence="7" id="KW-1185">Reference proteome</keyword>
<keyword evidence="2" id="KW-0964">Secreted</keyword>
<protein>
    <recommendedName>
        <fullName evidence="5">R-spondin Fu-CRD domain-containing protein</fullName>
    </recommendedName>
</protein>
<evidence type="ECO:0000313" key="7">
    <source>
        <dbReference type="Proteomes" id="UP000030693"/>
    </source>
</evidence>
<dbReference type="PANTHER" id="PTHR23275">
    <property type="entry name" value="CABRIOLET.-RELATED"/>
    <property type="match status" value="1"/>
</dbReference>
<keyword evidence="4" id="KW-0325">Glycoprotein</keyword>
<reference evidence="6" key="1">
    <citation type="submission" date="2013-04" db="EMBL/GenBank/DDBJ databases">
        <title>The Genome Sequence of Fonticula alba ATCC 38817.</title>
        <authorList>
            <consortium name="The Broad Institute Genomics Platform"/>
            <person name="Russ C."/>
            <person name="Cuomo C."/>
            <person name="Burger G."/>
            <person name="Gray M.W."/>
            <person name="Holland P.W.H."/>
            <person name="King N."/>
            <person name="Lang F.B.F."/>
            <person name="Roger A.J."/>
            <person name="Ruiz-Trillo I."/>
            <person name="Brown M."/>
            <person name="Walker B."/>
            <person name="Young S."/>
            <person name="Zeng Q."/>
            <person name="Gargeya S."/>
            <person name="Fitzgerald M."/>
            <person name="Haas B."/>
            <person name="Abouelleil A."/>
            <person name="Allen A.W."/>
            <person name="Alvarado L."/>
            <person name="Arachchi H.M."/>
            <person name="Berlin A.M."/>
            <person name="Chapman S.B."/>
            <person name="Gainer-Dewar J."/>
            <person name="Goldberg J."/>
            <person name="Griggs A."/>
            <person name="Gujja S."/>
            <person name="Hansen M."/>
            <person name="Howarth C."/>
            <person name="Imamovic A."/>
            <person name="Ireland A."/>
            <person name="Larimer J."/>
            <person name="McCowan C."/>
            <person name="Murphy C."/>
            <person name="Pearson M."/>
            <person name="Poon T.W."/>
            <person name="Priest M."/>
            <person name="Roberts A."/>
            <person name="Saif S."/>
            <person name="Shea T."/>
            <person name="Sisk P."/>
            <person name="Sykes S."/>
            <person name="Wortman J."/>
            <person name="Nusbaum C."/>
            <person name="Birren B."/>
        </authorList>
    </citation>
    <scope>NUCLEOTIDE SEQUENCE [LARGE SCALE GENOMIC DNA]</scope>
    <source>
        <strain evidence="6">ATCC 38817</strain>
    </source>
</reference>
<name>A0A058Z293_FONAL</name>
<evidence type="ECO:0000256" key="2">
    <source>
        <dbReference type="ARBA" id="ARBA00022525"/>
    </source>
</evidence>
<dbReference type="GeneID" id="20530022"/>
<dbReference type="InterPro" id="IPR043601">
    <property type="entry name" value="Rspo_Fu-CRD_dom"/>
</dbReference>
<dbReference type="OrthoDB" id="19903at2759"/>
<dbReference type="Pfam" id="PF15913">
    <property type="entry name" value="Furin-like_2"/>
    <property type="match status" value="1"/>
</dbReference>
<evidence type="ECO:0000313" key="6">
    <source>
        <dbReference type="EMBL" id="KCV68380.1"/>
    </source>
</evidence>
<sequence length="623" mass="66127">MVPLPDYCVPQLRRCIRAKYEDGDVTCLQYSSAYRLVDGYAYLDNELPDLAVSGASLVQIGPDHCWNVVPGNHQQCAVCRFQAAGEGLCRAEPQPVPGCQVLAHPHLNEDCAQCEPGHWLDANRRCVGTCPAADHIACGAHCIPKRLVPEGFHCADWPMANADPSTSDTAGRPEHAHLLKCSRPGVCFQCHDACDQCAGPGPKDCTSCPAGRFLLAHSSKTFSHGPAVHVGACIRGYGANGDPDAERQCPATTVDNGTGVCLACPANCRQCDPTDPTKCLSCLRGFFAHPDGSCGHACPAGTAKDSLTGSCAKCTVQDCTHCASEDPGLCLTCWSGDYLHENVCRGICPGGHFGRKGFCPTCDSGCALCTSKFYCYACYPSYIMGADECYTPCGSGSVWDFDLPGSQQGCRPCNPNCRACDLYTNNCTHCHPGMYLVVPREKGARQFCAAECPEGYFLSGGRCQPCLDSGCATCTTATNCTACKFGHALFGDSECFTTCPEGYYKHSKQCLPCGGGCGTCANGLGVGCLQCTASPNNVPRVKELPAESFDVVPTARCTADALTRPGWGLFYQTQKDRFAVPCPEHCLSCFVKSPHDPAERALHCVSCAAGYALSSDGLSCEAE</sequence>